<accession>A0A2T9YWA5</accession>
<feature type="region of interest" description="Disordered" evidence="6">
    <location>
        <begin position="475"/>
        <end position="500"/>
    </location>
</feature>
<evidence type="ECO:0000313" key="9">
    <source>
        <dbReference type="Proteomes" id="UP000245383"/>
    </source>
</evidence>
<dbReference type="InterPro" id="IPR050755">
    <property type="entry name" value="TRAFAC_YlqF/YawG_RiboMat"/>
</dbReference>
<feature type="compositionally biased region" description="Basic residues" evidence="6">
    <location>
        <begin position="547"/>
        <end position="563"/>
    </location>
</feature>
<dbReference type="EMBL" id="MBFR01000028">
    <property type="protein sequence ID" value="PVU96608.1"/>
    <property type="molecule type" value="Genomic_DNA"/>
</dbReference>
<feature type="region of interest" description="Disordered" evidence="6">
    <location>
        <begin position="1"/>
        <end position="94"/>
    </location>
</feature>
<dbReference type="PANTHER" id="PTHR11089">
    <property type="entry name" value="GTP-BINDING PROTEIN-RELATED"/>
    <property type="match status" value="1"/>
</dbReference>
<dbReference type="STRING" id="133385.A0A2T9YWA5"/>
<dbReference type="InterPro" id="IPR014813">
    <property type="entry name" value="Gnl3_N_dom"/>
</dbReference>
<feature type="compositionally biased region" description="Basic residues" evidence="6">
    <location>
        <begin position="1"/>
        <end position="19"/>
    </location>
</feature>
<dbReference type="AlphaFoldDB" id="A0A2T9YWA5"/>
<dbReference type="Pfam" id="PF01926">
    <property type="entry name" value="MMR_HSR1"/>
    <property type="match status" value="1"/>
</dbReference>
<feature type="compositionally biased region" description="Polar residues" evidence="6">
    <location>
        <begin position="51"/>
        <end position="60"/>
    </location>
</feature>
<evidence type="ECO:0000256" key="5">
    <source>
        <dbReference type="ARBA" id="ARBA00023242"/>
    </source>
</evidence>
<dbReference type="Gene3D" id="1.10.1580.10">
    <property type="match status" value="1"/>
</dbReference>
<dbReference type="Proteomes" id="UP000245383">
    <property type="component" value="Unassembled WGS sequence"/>
</dbReference>
<dbReference type="GO" id="GO:0005525">
    <property type="term" value="F:GTP binding"/>
    <property type="evidence" value="ECO:0007669"/>
    <property type="project" value="UniProtKB-KW"/>
</dbReference>
<evidence type="ECO:0000256" key="4">
    <source>
        <dbReference type="ARBA" id="ARBA00023134"/>
    </source>
</evidence>
<keyword evidence="2" id="KW-0547">Nucleotide-binding</keyword>
<dbReference type="InterPro" id="IPR023179">
    <property type="entry name" value="GTP-bd_ortho_bundle_sf"/>
</dbReference>
<proteinExistence type="predicted"/>
<feature type="compositionally biased region" description="Polar residues" evidence="6">
    <location>
        <begin position="426"/>
        <end position="436"/>
    </location>
</feature>
<dbReference type="CDD" id="cd04178">
    <property type="entry name" value="Nucleostemin_like"/>
    <property type="match status" value="1"/>
</dbReference>
<dbReference type="Pfam" id="PF08701">
    <property type="entry name" value="GN3L_Grn1"/>
    <property type="match status" value="1"/>
</dbReference>
<dbReference type="GO" id="GO:0005730">
    <property type="term" value="C:nucleolus"/>
    <property type="evidence" value="ECO:0007669"/>
    <property type="project" value="UniProtKB-SubCell"/>
</dbReference>
<sequence length="600" mass="67227">MVPKKHLSKRMSCSKRYKITKNAAEKHRKERKAAKKNPTTNKLKKDPGIPSIQTTLQDIANSAIERSKQFDQNKSTTESQEDDTIEADGAITGNKDNSRRAYYREFMKVAKASDVILFVLDSRDPLGTRSKQIETLITEKFNKKLVFVLNKTDLVPKHVLLQWLSYLRKERPTILFKANTQQQRTNLGSASFGAVGGTTECVGGESLLQLLKNYCRNLNIKTAITVGVIGFPNVGKSSIINSLKRARVCGVGSTPGFTKSVQLVHLDKTIRLLDSPGVVFNFTLNRNTKSNAEQNEICLRNIVKVELLTNPVGPAEVVINRCNKDVLAQRYNVLPFENSTEFLVQLARTRGRFRRGGIPDLQSAARIILTDWNTGKIPYYTTVPIAFRDSQDSSSKQKEIEIVSGWGKEFDLEKLFEFDQQVVDSLSAGTPNTNDKINPESKKRKSLSQDSTPHVSVSIGKELKMIGVDLEMDDESTNSDISDLSDIEDDASVSDEEMVEPEIKEADTNIVINIKNIENKAEKRRKVLKDPETDPEESLLNPQTNKQTKKNLKRQAKKEKKKKLLELSSTFINDSTIDEDVSDTSDLAPTSKADSSDEEL</sequence>
<comment type="subcellular location">
    <subcellularLocation>
        <location evidence="1">Nucleus</location>
        <location evidence="1">Nucleolus</location>
    </subcellularLocation>
</comment>
<dbReference type="PANTHER" id="PTHR11089:SF30">
    <property type="entry name" value="GUANINE NUCLEOTIDE-BINDING PROTEIN-LIKE 3 HOMOLOG"/>
    <property type="match status" value="1"/>
</dbReference>
<feature type="region of interest" description="Disordered" evidence="6">
    <location>
        <begin position="426"/>
        <end position="458"/>
    </location>
</feature>
<evidence type="ECO:0000256" key="2">
    <source>
        <dbReference type="ARBA" id="ARBA00022741"/>
    </source>
</evidence>
<dbReference type="PROSITE" id="PS51721">
    <property type="entry name" value="G_CP"/>
    <property type="match status" value="1"/>
</dbReference>
<dbReference type="InterPro" id="IPR006073">
    <property type="entry name" value="GTP-bd"/>
</dbReference>
<dbReference type="FunFam" id="1.10.1580.10:FF:000002">
    <property type="entry name" value="Guanine nucleotide-binding protein-like 3 (nucleolar)-like"/>
    <property type="match status" value="1"/>
</dbReference>
<feature type="compositionally biased region" description="Basic residues" evidence="6">
    <location>
        <begin position="26"/>
        <end position="35"/>
    </location>
</feature>
<dbReference type="FunFam" id="3.40.50.300:FF:000571">
    <property type="entry name" value="Guanine nucleotide-binding protein-like NSN1"/>
    <property type="match status" value="1"/>
</dbReference>
<organism evidence="8 9">
    <name type="scientific">Smittium simulii</name>
    <dbReference type="NCBI Taxonomy" id="133385"/>
    <lineage>
        <taxon>Eukaryota</taxon>
        <taxon>Fungi</taxon>
        <taxon>Fungi incertae sedis</taxon>
        <taxon>Zoopagomycota</taxon>
        <taxon>Kickxellomycotina</taxon>
        <taxon>Harpellomycetes</taxon>
        <taxon>Harpellales</taxon>
        <taxon>Legeriomycetaceae</taxon>
        <taxon>Smittium</taxon>
    </lineage>
</organism>
<dbReference type="InterPro" id="IPR030378">
    <property type="entry name" value="G_CP_dom"/>
</dbReference>
<dbReference type="GO" id="GO:0051239">
    <property type="term" value="P:regulation of multicellular organismal process"/>
    <property type="evidence" value="ECO:0007669"/>
    <property type="project" value="UniProtKB-ARBA"/>
</dbReference>
<feature type="region of interest" description="Disordered" evidence="6">
    <location>
        <begin position="521"/>
        <end position="600"/>
    </location>
</feature>
<keyword evidence="4" id="KW-0342">GTP-binding</keyword>
<keyword evidence="3" id="KW-0175">Coiled coil</keyword>
<dbReference type="PRINTS" id="PR00326">
    <property type="entry name" value="GTP1OBG"/>
</dbReference>
<evidence type="ECO:0000259" key="7">
    <source>
        <dbReference type="PROSITE" id="PS51721"/>
    </source>
</evidence>
<feature type="domain" description="CP-type G" evidence="7">
    <location>
        <begin position="103"/>
        <end position="281"/>
    </location>
</feature>
<dbReference type="Gene3D" id="3.40.50.300">
    <property type="entry name" value="P-loop containing nucleotide triphosphate hydrolases"/>
    <property type="match status" value="1"/>
</dbReference>
<name>A0A2T9YWA5_9FUNG</name>
<gene>
    <name evidence="8" type="ORF">BB561_001078</name>
</gene>
<dbReference type="InterPro" id="IPR027417">
    <property type="entry name" value="P-loop_NTPase"/>
</dbReference>
<comment type="caution">
    <text evidence="8">The sequence shown here is derived from an EMBL/GenBank/DDBJ whole genome shotgun (WGS) entry which is preliminary data.</text>
</comment>
<protein>
    <recommendedName>
        <fullName evidence="7">CP-type G domain-containing protein</fullName>
    </recommendedName>
</protein>
<keyword evidence="5" id="KW-0539">Nucleus</keyword>
<keyword evidence="9" id="KW-1185">Reference proteome</keyword>
<dbReference type="SUPFAM" id="SSF52540">
    <property type="entry name" value="P-loop containing nucleoside triphosphate hydrolases"/>
    <property type="match status" value="1"/>
</dbReference>
<evidence type="ECO:0000256" key="6">
    <source>
        <dbReference type="SAM" id="MobiDB-lite"/>
    </source>
</evidence>
<evidence type="ECO:0000256" key="3">
    <source>
        <dbReference type="ARBA" id="ARBA00023054"/>
    </source>
</evidence>
<dbReference type="GO" id="GO:0050793">
    <property type="term" value="P:regulation of developmental process"/>
    <property type="evidence" value="ECO:0007669"/>
    <property type="project" value="UniProtKB-ARBA"/>
</dbReference>
<reference evidence="8 9" key="1">
    <citation type="journal article" date="2018" name="MBio">
        <title>Comparative Genomics Reveals the Core Gene Toolbox for the Fungus-Insect Symbiosis.</title>
        <authorList>
            <person name="Wang Y."/>
            <person name="Stata M."/>
            <person name="Wang W."/>
            <person name="Stajich J.E."/>
            <person name="White M.M."/>
            <person name="Moncalvo J.M."/>
        </authorList>
    </citation>
    <scope>NUCLEOTIDE SEQUENCE [LARGE SCALE GENOMIC DNA]</scope>
    <source>
        <strain evidence="8 9">SWE-8-4</strain>
    </source>
</reference>
<dbReference type="OrthoDB" id="10266128at2759"/>
<evidence type="ECO:0000313" key="8">
    <source>
        <dbReference type="EMBL" id="PVU96608.1"/>
    </source>
</evidence>
<evidence type="ECO:0000256" key="1">
    <source>
        <dbReference type="ARBA" id="ARBA00004604"/>
    </source>
</evidence>